<dbReference type="Proteomes" id="UP001499942">
    <property type="component" value="Unassembled WGS sequence"/>
</dbReference>
<proteinExistence type="predicted"/>
<sequence>MPGRGYTWCKCFAGLPEQARAVRGWTALRIPHADAPLIAHQLFVAALGSRPDAVEMTLSTADRRVRITAAGPSVLSLLQCHGPGSVIVRSLSTASGVDPDGRAMWAELCCATDV</sequence>
<evidence type="ECO:0000313" key="1">
    <source>
        <dbReference type="EMBL" id="GAA2495978.1"/>
    </source>
</evidence>
<dbReference type="EMBL" id="BAAASR010000016">
    <property type="protein sequence ID" value="GAA2495978.1"/>
    <property type="molecule type" value="Genomic_DNA"/>
</dbReference>
<keyword evidence="2" id="KW-1185">Reference proteome</keyword>
<reference evidence="2" key="1">
    <citation type="journal article" date="2019" name="Int. J. Syst. Evol. Microbiol.">
        <title>The Global Catalogue of Microorganisms (GCM) 10K type strain sequencing project: providing services to taxonomists for standard genome sequencing and annotation.</title>
        <authorList>
            <consortium name="The Broad Institute Genomics Platform"/>
            <consortium name="The Broad Institute Genome Sequencing Center for Infectious Disease"/>
            <person name="Wu L."/>
            <person name="Ma J."/>
        </authorList>
    </citation>
    <scope>NUCLEOTIDE SEQUENCE [LARGE SCALE GENOMIC DNA]</scope>
    <source>
        <strain evidence="2">JCM 5062</strain>
    </source>
</reference>
<organism evidence="1 2">
    <name type="scientific">Streptomyces gobitricini</name>
    <dbReference type="NCBI Taxonomy" id="68211"/>
    <lineage>
        <taxon>Bacteria</taxon>
        <taxon>Bacillati</taxon>
        <taxon>Actinomycetota</taxon>
        <taxon>Actinomycetes</taxon>
        <taxon>Kitasatosporales</taxon>
        <taxon>Streptomycetaceae</taxon>
        <taxon>Streptomyces</taxon>
    </lineage>
</organism>
<accession>A0ABP5ZBB3</accession>
<evidence type="ECO:0000313" key="2">
    <source>
        <dbReference type="Proteomes" id="UP001499942"/>
    </source>
</evidence>
<protein>
    <submittedName>
        <fullName evidence="1">Uncharacterized protein</fullName>
    </submittedName>
</protein>
<comment type="caution">
    <text evidence="1">The sequence shown here is derived from an EMBL/GenBank/DDBJ whole genome shotgun (WGS) entry which is preliminary data.</text>
</comment>
<gene>
    <name evidence="1" type="ORF">GCM10010393_30030</name>
</gene>
<name>A0ABP5ZBB3_9ACTN</name>